<dbReference type="AlphaFoldDB" id="A0A183IX12"/>
<gene>
    <name evidence="1" type="ORF">SBAD_LOCUS8159</name>
</gene>
<reference evidence="1 2" key="2">
    <citation type="submission" date="2018-11" db="EMBL/GenBank/DDBJ databases">
        <authorList>
            <consortium name="Pathogen Informatics"/>
        </authorList>
    </citation>
    <scope>NUCLEOTIDE SEQUENCE [LARGE SCALE GENOMIC DNA]</scope>
</reference>
<reference evidence="3" key="1">
    <citation type="submission" date="2016-06" db="UniProtKB">
        <authorList>
            <consortium name="WormBaseParasite"/>
        </authorList>
    </citation>
    <scope>IDENTIFICATION</scope>
</reference>
<accession>A0A183IX12</accession>
<organism evidence="3">
    <name type="scientific">Soboliphyme baturini</name>
    <dbReference type="NCBI Taxonomy" id="241478"/>
    <lineage>
        <taxon>Eukaryota</taxon>
        <taxon>Metazoa</taxon>
        <taxon>Ecdysozoa</taxon>
        <taxon>Nematoda</taxon>
        <taxon>Enoplea</taxon>
        <taxon>Dorylaimia</taxon>
        <taxon>Dioctophymatida</taxon>
        <taxon>Dioctophymatoidea</taxon>
        <taxon>Soboliphymatidae</taxon>
        <taxon>Soboliphyme</taxon>
    </lineage>
</organism>
<name>A0A183IX12_9BILA</name>
<evidence type="ECO:0000313" key="1">
    <source>
        <dbReference type="EMBL" id="VDP15561.1"/>
    </source>
</evidence>
<dbReference type="Proteomes" id="UP000270296">
    <property type="component" value="Unassembled WGS sequence"/>
</dbReference>
<dbReference type="WBParaSite" id="SBAD_0000846001-mRNA-1">
    <property type="protein sequence ID" value="SBAD_0000846001-mRNA-1"/>
    <property type="gene ID" value="SBAD_0000846001"/>
</dbReference>
<dbReference type="EMBL" id="UZAM01011318">
    <property type="protein sequence ID" value="VDP15561.1"/>
    <property type="molecule type" value="Genomic_DNA"/>
</dbReference>
<evidence type="ECO:0000313" key="2">
    <source>
        <dbReference type="Proteomes" id="UP000270296"/>
    </source>
</evidence>
<evidence type="ECO:0000313" key="3">
    <source>
        <dbReference type="WBParaSite" id="SBAD_0000846001-mRNA-1"/>
    </source>
</evidence>
<protein>
    <submittedName>
        <fullName evidence="1 3">Uncharacterized protein</fullName>
    </submittedName>
</protein>
<keyword evidence="2" id="KW-1185">Reference proteome</keyword>
<proteinExistence type="predicted"/>
<sequence>MIFCRGQVGHLTWWSLLNDQRKYFVPVALSVGPLIRPYFNLITLSTASDNGTYEIWLVSRRQRSCSRQRTKEACSGDGGQRIAAINLVRPNLEGAALRRAAPRLTSTYDVWKLDVWMHVPKSALQQLIECAQLTDDVI</sequence>